<evidence type="ECO:0000313" key="2">
    <source>
        <dbReference type="Proteomes" id="UP001458880"/>
    </source>
</evidence>
<protein>
    <submittedName>
        <fullName evidence="1">Uncharacterized protein</fullName>
    </submittedName>
</protein>
<keyword evidence="2" id="KW-1185">Reference proteome</keyword>
<name>A0AAW1LSH7_POPJA</name>
<dbReference type="Proteomes" id="UP001458880">
    <property type="component" value="Unassembled WGS sequence"/>
</dbReference>
<organism evidence="1 2">
    <name type="scientific">Popillia japonica</name>
    <name type="common">Japanese beetle</name>
    <dbReference type="NCBI Taxonomy" id="7064"/>
    <lineage>
        <taxon>Eukaryota</taxon>
        <taxon>Metazoa</taxon>
        <taxon>Ecdysozoa</taxon>
        <taxon>Arthropoda</taxon>
        <taxon>Hexapoda</taxon>
        <taxon>Insecta</taxon>
        <taxon>Pterygota</taxon>
        <taxon>Neoptera</taxon>
        <taxon>Endopterygota</taxon>
        <taxon>Coleoptera</taxon>
        <taxon>Polyphaga</taxon>
        <taxon>Scarabaeiformia</taxon>
        <taxon>Scarabaeidae</taxon>
        <taxon>Rutelinae</taxon>
        <taxon>Popillia</taxon>
    </lineage>
</organism>
<dbReference type="EMBL" id="JASPKY010000107">
    <property type="protein sequence ID" value="KAK9736961.1"/>
    <property type="molecule type" value="Genomic_DNA"/>
</dbReference>
<reference evidence="1 2" key="1">
    <citation type="journal article" date="2024" name="BMC Genomics">
        <title>De novo assembly and annotation of Popillia japonica's genome with initial clues to its potential as an invasive pest.</title>
        <authorList>
            <person name="Cucini C."/>
            <person name="Boschi S."/>
            <person name="Funari R."/>
            <person name="Cardaioli E."/>
            <person name="Iannotti N."/>
            <person name="Marturano G."/>
            <person name="Paoli F."/>
            <person name="Bruttini M."/>
            <person name="Carapelli A."/>
            <person name="Frati F."/>
            <person name="Nardi F."/>
        </authorList>
    </citation>
    <scope>NUCLEOTIDE SEQUENCE [LARGE SCALE GENOMIC DNA]</scope>
    <source>
        <strain evidence="1">DMR45628</strain>
    </source>
</reference>
<accession>A0AAW1LSH7</accession>
<sequence length="146" mass="17164">MGEIEQKIEKIETDRRRKNIIIKGAEFKDKMEIEEVQKFIENKIGVKSEIKEVEKIGDGKNVRVTLENLDTKHMILNNKSKLRGSKYYIDSDLTDQELKIQKTLRVIARVSKYYIDSDLTDQELKIQKTLRVIAKNEKEKGKRIKV</sequence>
<comment type="caution">
    <text evidence="1">The sequence shown here is derived from an EMBL/GenBank/DDBJ whole genome shotgun (WGS) entry which is preliminary data.</text>
</comment>
<dbReference type="AlphaFoldDB" id="A0AAW1LSH7"/>
<evidence type="ECO:0000313" key="1">
    <source>
        <dbReference type="EMBL" id="KAK9736961.1"/>
    </source>
</evidence>
<proteinExistence type="predicted"/>
<gene>
    <name evidence="1" type="ORF">QE152_g11125</name>
</gene>